<accession>A0AAV2P9S9</accession>
<gene>
    <name evidence="1" type="ORF">LPLAT_LOCUS13450</name>
</gene>
<dbReference type="AlphaFoldDB" id="A0AAV2P9S9"/>
<proteinExistence type="predicted"/>
<evidence type="ECO:0000313" key="2">
    <source>
        <dbReference type="Proteomes" id="UP001497644"/>
    </source>
</evidence>
<organism evidence="1 2">
    <name type="scientific">Lasius platythorax</name>
    <dbReference type="NCBI Taxonomy" id="488582"/>
    <lineage>
        <taxon>Eukaryota</taxon>
        <taxon>Metazoa</taxon>
        <taxon>Ecdysozoa</taxon>
        <taxon>Arthropoda</taxon>
        <taxon>Hexapoda</taxon>
        <taxon>Insecta</taxon>
        <taxon>Pterygota</taxon>
        <taxon>Neoptera</taxon>
        <taxon>Endopterygota</taxon>
        <taxon>Hymenoptera</taxon>
        <taxon>Apocrita</taxon>
        <taxon>Aculeata</taxon>
        <taxon>Formicoidea</taxon>
        <taxon>Formicidae</taxon>
        <taxon>Formicinae</taxon>
        <taxon>Lasius</taxon>
        <taxon>Lasius</taxon>
    </lineage>
</organism>
<evidence type="ECO:0000313" key="1">
    <source>
        <dbReference type="EMBL" id="CAL1688375.1"/>
    </source>
</evidence>
<evidence type="ECO:0008006" key="3">
    <source>
        <dbReference type="Google" id="ProtNLM"/>
    </source>
</evidence>
<name>A0AAV2P9S9_9HYME</name>
<protein>
    <recommendedName>
        <fullName evidence="3">Secreted protein</fullName>
    </recommendedName>
</protein>
<dbReference type="Proteomes" id="UP001497644">
    <property type="component" value="Chromosome 8"/>
</dbReference>
<keyword evidence="2" id="KW-1185">Reference proteome</keyword>
<reference evidence="1" key="1">
    <citation type="submission" date="2024-04" db="EMBL/GenBank/DDBJ databases">
        <authorList>
            <consortium name="Molecular Ecology Group"/>
        </authorList>
    </citation>
    <scope>NUCLEOTIDE SEQUENCE</scope>
</reference>
<sequence length="108" mass="12550">MKIAHCLIALIVAISRRRKSVTERKTAAMFFFHVASGKLVANSRWRTDGRGERTPCRRKDEGSLKIFSEFQSALELNDAISTRWRTRLSDRRRRRSISGNLELGWDRS</sequence>
<dbReference type="EMBL" id="OZ034831">
    <property type="protein sequence ID" value="CAL1688375.1"/>
    <property type="molecule type" value="Genomic_DNA"/>
</dbReference>